<dbReference type="SFLD" id="SFLDS00005">
    <property type="entry name" value="Isoprenoid_Synthase_Type_I"/>
    <property type="match status" value="1"/>
</dbReference>
<dbReference type="SUPFAM" id="SSF48576">
    <property type="entry name" value="Terpenoid synthases"/>
    <property type="match status" value="1"/>
</dbReference>
<dbReference type="STRING" id="1810919.A0A3D8SD00"/>
<dbReference type="OrthoDB" id="2998174at2759"/>
<name>A0A3D8SD00_9EURO</name>
<accession>A0A3D8SD00</accession>
<gene>
    <name evidence="3" type="ORF">DSM5745_04551</name>
</gene>
<keyword evidence="2" id="KW-0456">Lyase</keyword>
<protein>
    <recommendedName>
        <fullName evidence="5">Terpenoid synthase</fullName>
    </recommendedName>
</protein>
<dbReference type="Proteomes" id="UP000256690">
    <property type="component" value="Unassembled WGS sequence"/>
</dbReference>
<organism evidence="3 4">
    <name type="scientific">Aspergillus mulundensis</name>
    <dbReference type="NCBI Taxonomy" id="1810919"/>
    <lineage>
        <taxon>Eukaryota</taxon>
        <taxon>Fungi</taxon>
        <taxon>Dikarya</taxon>
        <taxon>Ascomycota</taxon>
        <taxon>Pezizomycotina</taxon>
        <taxon>Eurotiomycetes</taxon>
        <taxon>Eurotiomycetidae</taxon>
        <taxon>Eurotiales</taxon>
        <taxon>Aspergillaceae</taxon>
        <taxon>Aspergillus</taxon>
        <taxon>Aspergillus subgen. Nidulantes</taxon>
    </lineage>
</organism>
<evidence type="ECO:0000313" key="4">
    <source>
        <dbReference type="Proteomes" id="UP000256690"/>
    </source>
</evidence>
<dbReference type="SFLD" id="SFLDG01021">
    <property type="entry name" value="Trichodiene_Synthase_Like"/>
    <property type="match status" value="1"/>
</dbReference>
<comment type="caution">
    <text evidence="3">The sequence shown here is derived from an EMBL/GenBank/DDBJ whole genome shotgun (WGS) entry which is preliminary data.</text>
</comment>
<dbReference type="AlphaFoldDB" id="A0A3D8SD00"/>
<dbReference type="GO" id="GO:0016838">
    <property type="term" value="F:carbon-oxygen lyase activity, acting on phosphates"/>
    <property type="evidence" value="ECO:0007669"/>
    <property type="project" value="InterPro"/>
</dbReference>
<evidence type="ECO:0000313" key="3">
    <source>
        <dbReference type="EMBL" id="RDW84225.1"/>
    </source>
</evidence>
<sequence>MSPYLANSRAPTKAHFECMARRFIKDVGGCLPTLSTNVQLKESVVQKAQEIAYAQELDLEKVSKIAKQSVDVALSVFSHHDPELQQLIALYTTYFYIADDFGESFLDGLREFGRNLLLAQPQKPLVLNEWIKLLTRLNEFYGRHSADTILSGTLDFITESVFEVESAGQLHIHQSAKKFPNHLRIKTGVAAPYTSFLFPEAIFPESRYLGQYVQAVPDLLEFTSFVNDILSFYKESIASDERDNYVYIYAAAHGLSVEEALEQLVDKTVECVRNVRSILSSEPELLEYAESYIQGCIALHFYLPRYKLSELGLLEKREDSL</sequence>
<dbReference type="InterPro" id="IPR008949">
    <property type="entry name" value="Isoprenoid_synthase_dom_sf"/>
</dbReference>
<dbReference type="Pfam" id="PF06330">
    <property type="entry name" value="TRI5"/>
    <property type="match status" value="1"/>
</dbReference>
<dbReference type="GeneID" id="38114921"/>
<comment type="similarity">
    <text evidence="1">Belongs to the trichodiene synthase family.</text>
</comment>
<keyword evidence="4" id="KW-1185">Reference proteome</keyword>
<evidence type="ECO:0000256" key="1">
    <source>
        <dbReference type="ARBA" id="ARBA00007946"/>
    </source>
</evidence>
<dbReference type="Gene3D" id="1.10.600.10">
    <property type="entry name" value="Farnesyl Diphosphate Synthase"/>
    <property type="match status" value="1"/>
</dbReference>
<dbReference type="EMBL" id="PVWQ01000004">
    <property type="protein sequence ID" value="RDW84225.1"/>
    <property type="molecule type" value="Genomic_DNA"/>
</dbReference>
<dbReference type="RefSeq" id="XP_026605563.1">
    <property type="nucleotide sequence ID" value="XM_026746567.1"/>
</dbReference>
<evidence type="ECO:0008006" key="5">
    <source>
        <dbReference type="Google" id="ProtNLM"/>
    </source>
</evidence>
<reference evidence="3 4" key="1">
    <citation type="journal article" date="2018" name="IMA Fungus">
        <title>IMA Genome-F 9: Draft genome sequence of Annulohypoxylon stygium, Aspergillus mulundensis, Berkeleyomyces basicola (syn. Thielaviopsis basicola), Ceratocystis smalleyi, two Cercospora beticola strains, Coleophoma cylindrospora, Fusarium fracticaudum, Phialophora cf. hyalina, and Morchella septimelata.</title>
        <authorList>
            <person name="Wingfield B.D."/>
            <person name="Bills G.F."/>
            <person name="Dong Y."/>
            <person name="Huang W."/>
            <person name="Nel W.J."/>
            <person name="Swalarsk-Parry B.S."/>
            <person name="Vaghefi N."/>
            <person name="Wilken P.M."/>
            <person name="An Z."/>
            <person name="de Beer Z.W."/>
            <person name="De Vos L."/>
            <person name="Chen L."/>
            <person name="Duong T.A."/>
            <person name="Gao Y."/>
            <person name="Hammerbacher A."/>
            <person name="Kikkert J.R."/>
            <person name="Li Y."/>
            <person name="Li H."/>
            <person name="Li K."/>
            <person name="Li Q."/>
            <person name="Liu X."/>
            <person name="Ma X."/>
            <person name="Naidoo K."/>
            <person name="Pethybridge S.J."/>
            <person name="Sun J."/>
            <person name="Steenkamp E.T."/>
            <person name="van der Nest M.A."/>
            <person name="van Wyk S."/>
            <person name="Wingfield M.J."/>
            <person name="Xiong C."/>
            <person name="Yue Q."/>
            <person name="Zhang X."/>
        </authorList>
    </citation>
    <scope>NUCLEOTIDE SEQUENCE [LARGE SCALE GENOMIC DNA]</scope>
    <source>
        <strain evidence="3 4">DSM 5745</strain>
    </source>
</reference>
<proteinExistence type="inferred from homology"/>
<dbReference type="InterPro" id="IPR024652">
    <property type="entry name" value="Trichodiene_synth"/>
</dbReference>
<evidence type="ECO:0000256" key="2">
    <source>
        <dbReference type="ARBA" id="ARBA00023239"/>
    </source>
</evidence>